<organism evidence="1 2">
    <name type="scientific">Candidatus Sulfobium mesophilum</name>
    <dbReference type="NCBI Taxonomy" id="2016548"/>
    <lineage>
        <taxon>Bacteria</taxon>
        <taxon>Pseudomonadati</taxon>
        <taxon>Nitrospirota</taxon>
        <taxon>Nitrospiria</taxon>
        <taxon>Nitrospirales</taxon>
        <taxon>Nitrospiraceae</taxon>
        <taxon>Candidatus Sulfobium</taxon>
    </lineage>
</organism>
<evidence type="ECO:0000313" key="2">
    <source>
        <dbReference type="Proteomes" id="UP000245125"/>
    </source>
</evidence>
<proteinExistence type="predicted"/>
<dbReference type="PANTHER" id="PTHR40084">
    <property type="entry name" value="PHOSPHOHYDROLASE, PHP FAMILY"/>
    <property type="match status" value="1"/>
</dbReference>
<sequence>MRFIADLHIHSRYSRATSKDMSPETLWRWAQLKGIAVIGTGDFTHPLWLRELKEKTEPADCGLLTLKKRFCNKDIPASCKADVFFLLTAEISCIYRKNDKTRKIHAIVLSPSFEDAERIDHVLSRVGNLSSDGRPILGLDAKDLLNIVLDSSPSSVLVPAHAWTPHFSVFGAASGFDSLDECFEELTPHIYAIETGLSSDPAMNWRLSSLDGLTLISNSDAHSPLKIGREATIFDTGLSYGDIRESIRTGKGLQGTIEFFPEEGKYHYDGHRSCASRLLPKETIIRGGLCPVCGKRVTIGVMHRVERLADREEGFRPEGALPFHSVIPLHEIIAETLKVGAYSRTVRDEYEKVIGKLGNELKVLLDVPLEDIGAAGHTRLMQAIEKMRKGEVSISPGFDGEYGKIKIFDEANYLPVSSSGVVSSGRFLEKRNQ</sequence>
<gene>
    <name evidence="1" type="ORF">NBG4_60020</name>
</gene>
<keyword evidence="2" id="KW-1185">Reference proteome</keyword>
<evidence type="ECO:0008006" key="3">
    <source>
        <dbReference type="Google" id="ProtNLM"/>
    </source>
</evidence>
<dbReference type="Proteomes" id="UP000245125">
    <property type="component" value="Unassembled WGS sequence"/>
</dbReference>
<dbReference type="InterPro" id="IPR016195">
    <property type="entry name" value="Pol/histidinol_Pase-like"/>
</dbReference>
<name>A0A2U3QJG0_9BACT</name>
<dbReference type="AlphaFoldDB" id="A0A2U3QJG0"/>
<evidence type="ECO:0000313" key="1">
    <source>
        <dbReference type="EMBL" id="SPQ01544.1"/>
    </source>
</evidence>
<accession>A0A2U3QJG0</accession>
<dbReference type="Gene3D" id="3.20.20.140">
    <property type="entry name" value="Metal-dependent hydrolases"/>
    <property type="match status" value="1"/>
</dbReference>
<dbReference type="PANTHER" id="PTHR40084:SF1">
    <property type="entry name" value="PHOSPHOTRANSFERASE"/>
    <property type="match status" value="1"/>
</dbReference>
<dbReference type="EMBL" id="OUUY01000108">
    <property type="protein sequence ID" value="SPQ01544.1"/>
    <property type="molecule type" value="Genomic_DNA"/>
</dbReference>
<reference evidence="2" key="1">
    <citation type="submission" date="2018-03" db="EMBL/GenBank/DDBJ databases">
        <authorList>
            <person name="Zecchin S."/>
        </authorList>
    </citation>
    <scope>NUCLEOTIDE SEQUENCE [LARGE SCALE GENOMIC DNA]</scope>
</reference>
<dbReference type="SUPFAM" id="SSF89550">
    <property type="entry name" value="PHP domain-like"/>
    <property type="match status" value="1"/>
</dbReference>
<dbReference type="CDD" id="cd19067">
    <property type="entry name" value="PfuEndoQ-like"/>
    <property type="match status" value="1"/>
</dbReference>
<protein>
    <recommendedName>
        <fullName evidence="3">DNA helicase UvrD</fullName>
    </recommendedName>
</protein>